<protein>
    <submittedName>
        <fullName evidence="2">AAA family ATPase</fullName>
    </submittedName>
</protein>
<evidence type="ECO:0000256" key="1">
    <source>
        <dbReference type="SAM" id="MobiDB-lite"/>
    </source>
</evidence>
<dbReference type="RefSeq" id="WP_377395314.1">
    <property type="nucleotide sequence ID" value="NZ_JBHUEQ010000003.1"/>
</dbReference>
<accession>A0ABW4LY13</accession>
<name>A0ABW4LY13_9HYPH</name>
<dbReference type="Gene3D" id="3.40.50.300">
    <property type="entry name" value="P-loop containing nucleotide triphosphate hydrolases"/>
    <property type="match status" value="1"/>
</dbReference>
<dbReference type="SUPFAM" id="SSF52540">
    <property type="entry name" value="P-loop containing nucleoside triphosphate hydrolases"/>
    <property type="match status" value="1"/>
</dbReference>
<dbReference type="Pfam" id="PF13481">
    <property type="entry name" value="AAA_25"/>
    <property type="match status" value="1"/>
</dbReference>
<gene>
    <name evidence="2" type="ORF">ACFSE1_01115</name>
</gene>
<keyword evidence="3" id="KW-1185">Reference proteome</keyword>
<evidence type="ECO:0000313" key="2">
    <source>
        <dbReference type="EMBL" id="MFD1744050.1"/>
    </source>
</evidence>
<proteinExistence type="predicted"/>
<organism evidence="2 3">
    <name type="scientific">Rhizobium helianthi</name>
    <dbReference type="NCBI Taxonomy" id="1132695"/>
    <lineage>
        <taxon>Bacteria</taxon>
        <taxon>Pseudomonadati</taxon>
        <taxon>Pseudomonadota</taxon>
        <taxon>Alphaproteobacteria</taxon>
        <taxon>Hyphomicrobiales</taxon>
        <taxon>Rhizobiaceae</taxon>
        <taxon>Rhizobium/Agrobacterium group</taxon>
        <taxon>Rhizobium</taxon>
    </lineage>
</organism>
<dbReference type="EMBL" id="JBHUEQ010000003">
    <property type="protein sequence ID" value="MFD1744050.1"/>
    <property type="molecule type" value="Genomic_DNA"/>
</dbReference>
<sequence length="419" mass="45314">MSALAKQPDASPLQPGDEVTHETFGPATVERAGSFTSLIVTVGGTKEIVANSGLKVVKLKAANDNTRAADTFPLVNPAQWHGQPIPPRQWFIEDLIPMGQVTLLSGDGGVGKSLLALQLAAAAAMSLDTLNLEPWAGRALYVGAEDDQDEFLRRLADITKAHGKDLDHLLLLRLVPLAERDALLSVPNKSGTMEPTPLWRGIASFAAEFTPRLIVLDTSADLFGGDEIKRAQVRQFIAMLRKLAIELQCAIVLLSHPSVQGMQTGTGISGSTGWSNSVRSRLYLTRDKDDADLRILKVMKSNYGEAGKELRLRWKDGAFVLDDGKPNVGSMLLAAKADRVFIETLAKLFQQGQKLSPSPSATYAPKLIAAHPDGAGISKKELVAAQQRLLDARRIRIVEDGPASRRTRHLVVSESEISD</sequence>
<dbReference type="InterPro" id="IPR027417">
    <property type="entry name" value="P-loop_NTPase"/>
</dbReference>
<feature type="region of interest" description="Disordered" evidence="1">
    <location>
        <begin position="1"/>
        <end position="21"/>
    </location>
</feature>
<reference evidence="3" key="1">
    <citation type="journal article" date="2019" name="Int. J. Syst. Evol. Microbiol.">
        <title>The Global Catalogue of Microorganisms (GCM) 10K type strain sequencing project: providing services to taxonomists for standard genome sequencing and annotation.</title>
        <authorList>
            <consortium name="The Broad Institute Genomics Platform"/>
            <consortium name="The Broad Institute Genome Sequencing Center for Infectious Disease"/>
            <person name="Wu L."/>
            <person name="Ma J."/>
        </authorList>
    </citation>
    <scope>NUCLEOTIDE SEQUENCE [LARGE SCALE GENOMIC DNA]</scope>
    <source>
        <strain evidence="3">CG52</strain>
    </source>
</reference>
<evidence type="ECO:0000313" key="3">
    <source>
        <dbReference type="Proteomes" id="UP001597322"/>
    </source>
</evidence>
<dbReference type="Proteomes" id="UP001597322">
    <property type="component" value="Unassembled WGS sequence"/>
</dbReference>
<comment type="caution">
    <text evidence="2">The sequence shown here is derived from an EMBL/GenBank/DDBJ whole genome shotgun (WGS) entry which is preliminary data.</text>
</comment>